<evidence type="ECO:0000256" key="5">
    <source>
        <dbReference type="SAM" id="SignalP"/>
    </source>
</evidence>
<keyword evidence="7" id="KW-1185">Reference proteome</keyword>
<protein>
    <submittedName>
        <fullName evidence="6">ABC transporter substrate-binding protein</fullName>
    </submittedName>
</protein>
<name>A0ABY8FEV5_9HYPH</name>
<gene>
    <name evidence="6" type="ORF">K1718_07180</name>
</gene>
<dbReference type="PANTHER" id="PTHR43649">
    <property type="entry name" value="ARABINOSE-BINDING PROTEIN-RELATED"/>
    <property type="match status" value="1"/>
</dbReference>
<comment type="subcellular location">
    <subcellularLocation>
        <location evidence="1">Periplasm</location>
    </subcellularLocation>
</comment>
<evidence type="ECO:0000256" key="2">
    <source>
        <dbReference type="ARBA" id="ARBA00008520"/>
    </source>
</evidence>
<dbReference type="RefSeq" id="WP_265683353.1">
    <property type="nucleotide sequence ID" value="NZ_CP120863.1"/>
</dbReference>
<organism evidence="6 7">
    <name type="scientific">Roseibium porphyridii</name>
    <dbReference type="NCBI Taxonomy" id="2866279"/>
    <lineage>
        <taxon>Bacteria</taxon>
        <taxon>Pseudomonadati</taxon>
        <taxon>Pseudomonadota</taxon>
        <taxon>Alphaproteobacteria</taxon>
        <taxon>Hyphomicrobiales</taxon>
        <taxon>Stappiaceae</taxon>
        <taxon>Roseibium</taxon>
    </lineage>
</organism>
<evidence type="ECO:0000256" key="3">
    <source>
        <dbReference type="ARBA" id="ARBA00022448"/>
    </source>
</evidence>
<dbReference type="InterPro" id="IPR050490">
    <property type="entry name" value="Bact_solute-bd_prot1"/>
</dbReference>
<sequence>MTNLHKKLMVTVAAAAVTTLAIAGSAHAEPKTNLLHQWHSGSNAEAINVLGTMFEEKGGSWKQTAIPGHTSNTIARLRADVISGNPPSAVQLKGPEIGEWAKTGLTADLNALAEEENWETVVAPELVSVMKPHGTWVASPMNIHRIDWMWASKSAMDAIGAEELPKTWDEFNVLAEQMAEKGIVPVAHGGQDWIDGTLFEIVVQGISTDLFRKAFIELDLEALNSPEMVAAFDQLRKMVGWMDPAFPGRGWEEPLNMMAKGEAGFYFHGDWAIGTMNAAGYEYGKDYLCAGAPMNSGEPGYILNSDSVVFFKQSDPEFIEGQKMMASLIMSPDFQKVFNVAKGSIPARMDVELGDEFNPCQQLNLVDLKNAAEAGTVVRSMAHNMAVPEKFRKAMFTVISEFITSDMSSEDAAQKMAEAVINEY</sequence>
<feature type="signal peptide" evidence="5">
    <location>
        <begin position="1"/>
        <end position="28"/>
    </location>
</feature>
<proteinExistence type="inferred from homology"/>
<keyword evidence="3" id="KW-0813">Transport</keyword>
<dbReference type="Pfam" id="PF01547">
    <property type="entry name" value="SBP_bac_1"/>
    <property type="match status" value="1"/>
</dbReference>
<evidence type="ECO:0000256" key="4">
    <source>
        <dbReference type="ARBA" id="ARBA00022764"/>
    </source>
</evidence>
<reference evidence="6 7" key="1">
    <citation type="submission" date="2023-03" db="EMBL/GenBank/DDBJ databases">
        <title>Roseibium porphyridii sp. nov. and Roseibium rhodosorbium sp. nov. isolated from marine algae, Porphyridium cruentum and Rhodosorus marinus, respectively.</title>
        <authorList>
            <person name="Lee M.W."/>
            <person name="Choi B.J."/>
            <person name="Lee J.K."/>
            <person name="Choi D.G."/>
            <person name="Baek J.H."/>
            <person name="Bayburt H."/>
            <person name="Kim J.M."/>
            <person name="Han D.M."/>
            <person name="Kim K.H."/>
            <person name="Jeon C.O."/>
        </authorList>
    </citation>
    <scope>NUCLEOTIDE SEQUENCE [LARGE SCALE GENOMIC DNA]</scope>
    <source>
        <strain evidence="6 7">KMA01</strain>
    </source>
</reference>
<evidence type="ECO:0000313" key="7">
    <source>
        <dbReference type="Proteomes" id="UP001209803"/>
    </source>
</evidence>
<dbReference type="Proteomes" id="UP001209803">
    <property type="component" value="Chromosome"/>
</dbReference>
<accession>A0ABY8FEV5</accession>
<dbReference type="EMBL" id="CP120863">
    <property type="protein sequence ID" value="WFE91128.1"/>
    <property type="molecule type" value="Genomic_DNA"/>
</dbReference>
<evidence type="ECO:0000256" key="1">
    <source>
        <dbReference type="ARBA" id="ARBA00004418"/>
    </source>
</evidence>
<dbReference type="Gene3D" id="3.40.190.10">
    <property type="entry name" value="Periplasmic binding protein-like II"/>
    <property type="match status" value="2"/>
</dbReference>
<evidence type="ECO:0000313" key="6">
    <source>
        <dbReference type="EMBL" id="WFE91128.1"/>
    </source>
</evidence>
<keyword evidence="4" id="KW-0574">Periplasm</keyword>
<dbReference type="SUPFAM" id="SSF53850">
    <property type="entry name" value="Periplasmic binding protein-like II"/>
    <property type="match status" value="1"/>
</dbReference>
<dbReference type="PANTHER" id="PTHR43649:SF29">
    <property type="entry name" value="OSMOPROTECTIVE COMPOUNDS-BINDING PROTEIN GGTB"/>
    <property type="match status" value="1"/>
</dbReference>
<feature type="chain" id="PRO_5046173126" evidence="5">
    <location>
        <begin position="29"/>
        <end position="424"/>
    </location>
</feature>
<dbReference type="InterPro" id="IPR006059">
    <property type="entry name" value="SBP"/>
</dbReference>
<comment type="similarity">
    <text evidence="2">Belongs to the bacterial solute-binding protein 1 family.</text>
</comment>
<keyword evidence="5" id="KW-0732">Signal</keyword>